<dbReference type="PANTHER" id="PTHR11469:SF1">
    <property type="entry name" value="GLUCOSE-6-PHOSPHATE ISOMERASE"/>
    <property type="match status" value="1"/>
</dbReference>
<dbReference type="Gene3D" id="3.40.50.10490">
    <property type="entry name" value="Glucose-6-phosphate isomerase like protein, domain 1"/>
    <property type="match status" value="3"/>
</dbReference>
<organism evidence="5">
    <name type="scientific">marine metagenome</name>
    <dbReference type="NCBI Taxonomy" id="408172"/>
    <lineage>
        <taxon>unclassified sequences</taxon>
        <taxon>metagenomes</taxon>
        <taxon>ecological metagenomes</taxon>
    </lineage>
</organism>
<dbReference type="GO" id="GO:0006094">
    <property type="term" value="P:gluconeogenesis"/>
    <property type="evidence" value="ECO:0007669"/>
    <property type="project" value="UniProtKB-KW"/>
</dbReference>
<evidence type="ECO:0000256" key="1">
    <source>
        <dbReference type="ARBA" id="ARBA00022432"/>
    </source>
</evidence>
<protein>
    <recommendedName>
        <fullName evidence="4">SIS domain-containing protein</fullName>
    </recommendedName>
</protein>
<reference evidence="5" key="1">
    <citation type="submission" date="2018-05" db="EMBL/GenBank/DDBJ databases">
        <authorList>
            <person name="Lanie J.A."/>
            <person name="Ng W.-L."/>
            <person name="Kazmierczak K.M."/>
            <person name="Andrzejewski T.M."/>
            <person name="Davidsen T.M."/>
            <person name="Wayne K.J."/>
            <person name="Tettelin H."/>
            <person name="Glass J.I."/>
            <person name="Rusch D."/>
            <person name="Podicherti R."/>
            <person name="Tsui H.-C.T."/>
            <person name="Winkler M.E."/>
        </authorList>
    </citation>
    <scope>NUCLEOTIDE SEQUENCE</scope>
</reference>
<proteinExistence type="predicted"/>
<gene>
    <name evidence="5" type="ORF">METZ01_LOCUS280213</name>
</gene>
<dbReference type="GO" id="GO:0097367">
    <property type="term" value="F:carbohydrate derivative binding"/>
    <property type="evidence" value="ECO:0007669"/>
    <property type="project" value="InterPro"/>
</dbReference>
<dbReference type="GO" id="GO:0051156">
    <property type="term" value="P:glucose 6-phosphate metabolic process"/>
    <property type="evidence" value="ECO:0007669"/>
    <property type="project" value="TreeGrafter"/>
</dbReference>
<feature type="non-terminal residue" evidence="5">
    <location>
        <position position="390"/>
    </location>
</feature>
<dbReference type="Pfam" id="PF00342">
    <property type="entry name" value="PGI"/>
    <property type="match status" value="1"/>
</dbReference>
<dbReference type="PROSITE" id="PS51464">
    <property type="entry name" value="SIS"/>
    <property type="match status" value="1"/>
</dbReference>
<dbReference type="InterPro" id="IPR046348">
    <property type="entry name" value="SIS_dom_sf"/>
</dbReference>
<dbReference type="PROSITE" id="PS51463">
    <property type="entry name" value="P_GLUCOSE_ISOMERASE_3"/>
    <property type="match status" value="1"/>
</dbReference>
<keyword evidence="1" id="KW-0312">Gluconeogenesis</keyword>
<evidence type="ECO:0000313" key="5">
    <source>
        <dbReference type="EMBL" id="SVC27359.1"/>
    </source>
</evidence>
<feature type="non-terminal residue" evidence="5">
    <location>
        <position position="1"/>
    </location>
</feature>
<feature type="domain" description="SIS" evidence="4">
    <location>
        <begin position="54"/>
        <end position="205"/>
    </location>
</feature>
<dbReference type="AlphaFoldDB" id="A0A382KSU1"/>
<keyword evidence="3" id="KW-0413">Isomerase</keyword>
<dbReference type="GO" id="GO:0004347">
    <property type="term" value="F:glucose-6-phosphate isomerase activity"/>
    <property type="evidence" value="ECO:0007669"/>
    <property type="project" value="InterPro"/>
</dbReference>
<dbReference type="InterPro" id="IPR001672">
    <property type="entry name" value="G6P_Isomerase"/>
</dbReference>
<evidence type="ECO:0000256" key="3">
    <source>
        <dbReference type="ARBA" id="ARBA00023235"/>
    </source>
</evidence>
<evidence type="ECO:0000259" key="4">
    <source>
        <dbReference type="PROSITE" id="PS51464"/>
    </source>
</evidence>
<evidence type="ECO:0000256" key="2">
    <source>
        <dbReference type="ARBA" id="ARBA00023152"/>
    </source>
</evidence>
<dbReference type="GO" id="GO:0048029">
    <property type="term" value="F:monosaccharide binding"/>
    <property type="evidence" value="ECO:0007669"/>
    <property type="project" value="TreeGrafter"/>
</dbReference>
<dbReference type="PRINTS" id="PR00662">
    <property type="entry name" value="G6PISOMERASE"/>
</dbReference>
<dbReference type="GO" id="GO:0005829">
    <property type="term" value="C:cytosol"/>
    <property type="evidence" value="ECO:0007669"/>
    <property type="project" value="TreeGrafter"/>
</dbReference>
<name>A0A382KSU1_9ZZZZ</name>
<dbReference type="InterPro" id="IPR001347">
    <property type="entry name" value="SIS_dom"/>
</dbReference>
<accession>A0A382KSU1</accession>
<dbReference type="GO" id="GO:0006096">
    <property type="term" value="P:glycolytic process"/>
    <property type="evidence" value="ECO:0007669"/>
    <property type="project" value="UniProtKB-KW"/>
</dbReference>
<sequence>VTEPDDLEIARRIYARDVSLWSTDTEVQSAIGQRLGWLDAPAWLKLNQGMLRDWAETIHTRGFERVVLLGMGGSSLAAEVLARLFGASGSGLPVVVLDDTHPDAVLAVTRSGDLATTLFLASSKSGSTAEVSALLAYFWMALESDGRRAGENFAAVTDAGSALEQFARDRKFDQCFLNPVDIGGRYSALSAFGMVPAALLGVDLERLLASADAALNSSDPQSSSADHSALALGQMMGRAALAGRDKLTVLLSSRLAPFAGWIEQLVAESTGKSGMGIVPITGEALPIEAYGDDRMFAVVILEGDCALQARSEAIEAAGHPLVRHKLKDIYDIGGAFFHWQFAVAVAGAVLGVNPFDEPDVSRSKATTIRLLNDPKMRDNSELVTVAKDQG</sequence>
<dbReference type="EMBL" id="UINC01082519">
    <property type="protein sequence ID" value="SVC27359.1"/>
    <property type="molecule type" value="Genomic_DNA"/>
</dbReference>
<dbReference type="SUPFAM" id="SSF53697">
    <property type="entry name" value="SIS domain"/>
    <property type="match status" value="1"/>
</dbReference>
<dbReference type="PANTHER" id="PTHR11469">
    <property type="entry name" value="GLUCOSE-6-PHOSPHATE ISOMERASE"/>
    <property type="match status" value="1"/>
</dbReference>
<keyword evidence="2" id="KW-0324">Glycolysis</keyword>